<evidence type="ECO:0008006" key="4">
    <source>
        <dbReference type="Google" id="ProtNLM"/>
    </source>
</evidence>
<name>A0AAD7NCC4_9AGAR</name>
<feature type="region of interest" description="Disordered" evidence="1">
    <location>
        <begin position="205"/>
        <end position="227"/>
    </location>
</feature>
<organism evidence="2 3">
    <name type="scientific">Mycena metata</name>
    <dbReference type="NCBI Taxonomy" id="1033252"/>
    <lineage>
        <taxon>Eukaryota</taxon>
        <taxon>Fungi</taxon>
        <taxon>Dikarya</taxon>
        <taxon>Basidiomycota</taxon>
        <taxon>Agaricomycotina</taxon>
        <taxon>Agaricomycetes</taxon>
        <taxon>Agaricomycetidae</taxon>
        <taxon>Agaricales</taxon>
        <taxon>Marasmiineae</taxon>
        <taxon>Mycenaceae</taxon>
        <taxon>Mycena</taxon>
    </lineage>
</organism>
<feature type="compositionally biased region" description="Acidic residues" evidence="1">
    <location>
        <begin position="205"/>
        <end position="215"/>
    </location>
</feature>
<feature type="region of interest" description="Disordered" evidence="1">
    <location>
        <begin position="131"/>
        <end position="166"/>
    </location>
</feature>
<gene>
    <name evidence="2" type="ORF">B0H16DRAFT_1418063</name>
</gene>
<evidence type="ECO:0000256" key="1">
    <source>
        <dbReference type="SAM" id="MobiDB-lite"/>
    </source>
</evidence>
<reference evidence="2" key="1">
    <citation type="submission" date="2023-03" db="EMBL/GenBank/DDBJ databases">
        <title>Massive genome expansion in bonnet fungi (Mycena s.s.) driven by repeated elements and novel gene families across ecological guilds.</title>
        <authorList>
            <consortium name="Lawrence Berkeley National Laboratory"/>
            <person name="Harder C.B."/>
            <person name="Miyauchi S."/>
            <person name="Viragh M."/>
            <person name="Kuo A."/>
            <person name="Thoen E."/>
            <person name="Andreopoulos B."/>
            <person name="Lu D."/>
            <person name="Skrede I."/>
            <person name="Drula E."/>
            <person name="Henrissat B."/>
            <person name="Morin E."/>
            <person name="Kohler A."/>
            <person name="Barry K."/>
            <person name="LaButti K."/>
            <person name="Morin E."/>
            <person name="Salamov A."/>
            <person name="Lipzen A."/>
            <person name="Mereny Z."/>
            <person name="Hegedus B."/>
            <person name="Baldrian P."/>
            <person name="Stursova M."/>
            <person name="Weitz H."/>
            <person name="Taylor A."/>
            <person name="Grigoriev I.V."/>
            <person name="Nagy L.G."/>
            <person name="Martin F."/>
            <person name="Kauserud H."/>
        </authorList>
    </citation>
    <scope>NUCLEOTIDE SEQUENCE</scope>
    <source>
        <strain evidence="2">CBHHK182m</strain>
    </source>
</reference>
<proteinExistence type="predicted"/>
<feature type="compositionally biased region" description="Acidic residues" evidence="1">
    <location>
        <begin position="133"/>
        <end position="155"/>
    </location>
</feature>
<sequence>MWESYKQDESVKDLAKFAIMLLGLVVNQAATERTFSDLKIKKTRLRNRLGTEKLEKMSKIGADIRQENMAAGLIHERAAREVHDPTKVAGLLSVPRYADALEPNDDEEKNSNLVNSTAKWRVELTKWVKDAQELDDEQDPAEDPIVATDDEEDTAEANPKKAPRKAKSFFPRSLALLFGGKVANPVGKPRAEQFTREALMMELLATEESDEELDDGALSGSGDEYGL</sequence>
<evidence type="ECO:0000313" key="2">
    <source>
        <dbReference type="EMBL" id="KAJ7754878.1"/>
    </source>
</evidence>
<dbReference type="EMBL" id="JARKIB010000051">
    <property type="protein sequence ID" value="KAJ7754878.1"/>
    <property type="molecule type" value="Genomic_DNA"/>
</dbReference>
<dbReference type="AlphaFoldDB" id="A0AAD7NCC4"/>
<accession>A0AAD7NCC4</accession>
<keyword evidence="3" id="KW-1185">Reference proteome</keyword>
<evidence type="ECO:0000313" key="3">
    <source>
        <dbReference type="Proteomes" id="UP001215598"/>
    </source>
</evidence>
<dbReference type="Proteomes" id="UP001215598">
    <property type="component" value="Unassembled WGS sequence"/>
</dbReference>
<comment type="caution">
    <text evidence="2">The sequence shown here is derived from an EMBL/GenBank/DDBJ whole genome shotgun (WGS) entry which is preliminary data.</text>
</comment>
<protein>
    <recommendedName>
        <fullName evidence="4">HAT C-terminal dimerisation domain-containing protein</fullName>
    </recommendedName>
</protein>